<keyword evidence="3" id="KW-0804">Transcription</keyword>
<evidence type="ECO:0000256" key="5">
    <source>
        <dbReference type="SAM" id="MobiDB-lite"/>
    </source>
</evidence>
<dbReference type="HOGENOM" id="CLU_069543_5_2_11"/>
<dbReference type="PANTHER" id="PTHR30055">
    <property type="entry name" value="HTH-TYPE TRANSCRIPTIONAL REGULATOR RUTR"/>
    <property type="match status" value="1"/>
</dbReference>
<accession>C8X6K6</accession>
<keyword evidence="2 4" id="KW-0238">DNA-binding</keyword>
<evidence type="ECO:0000259" key="6">
    <source>
        <dbReference type="PROSITE" id="PS50977"/>
    </source>
</evidence>
<dbReference type="SUPFAM" id="SSF46689">
    <property type="entry name" value="Homeodomain-like"/>
    <property type="match status" value="1"/>
</dbReference>
<feature type="domain" description="HTH tetR-type" evidence="6">
    <location>
        <begin position="19"/>
        <end position="79"/>
    </location>
</feature>
<reference evidence="7 8" key="2">
    <citation type="journal article" date="2010" name="Stand. Genomic Sci.">
        <title>Complete genome sequence of Nakamurella multipartita type strain (Y-104).</title>
        <authorList>
            <person name="Tice H."/>
            <person name="Mayilraj S."/>
            <person name="Sims D."/>
            <person name="Lapidus A."/>
            <person name="Nolan M."/>
            <person name="Lucas S."/>
            <person name="Glavina Del Rio T."/>
            <person name="Copeland A."/>
            <person name="Cheng J.F."/>
            <person name="Meincke L."/>
            <person name="Bruce D."/>
            <person name="Goodwin L."/>
            <person name="Pitluck S."/>
            <person name="Ivanova N."/>
            <person name="Mavromatis K."/>
            <person name="Ovchinnikova G."/>
            <person name="Pati A."/>
            <person name="Chen A."/>
            <person name="Palaniappan K."/>
            <person name="Land M."/>
            <person name="Hauser L."/>
            <person name="Chang Y.J."/>
            <person name="Jeffries C.D."/>
            <person name="Detter J.C."/>
            <person name="Brettin T."/>
            <person name="Rohde M."/>
            <person name="Goker M."/>
            <person name="Bristow J."/>
            <person name="Eisen J.A."/>
            <person name="Markowitz V."/>
            <person name="Hugenholtz P."/>
            <person name="Kyrpides N.C."/>
            <person name="Klenk H.P."/>
            <person name="Chen F."/>
        </authorList>
    </citation>
    <scope>NUCLEOTIDE SEQUENCE [LARGE SCALE GENOMIC DNA]</scope>
    <source>
        <strain evidence="8">ATCC 700099 / DSM 44233 / CIP 104796 / JCM 9543 / NBRC 105858 / Y-104</strain>
    </source>
</reference>
<dbReference type="GO" id="GO:0003700">
    <property type="term" value="F:DNA-binding transcription factor activity"/>
    <property type="evidence" value="ECO:0007669"/>
    <property type="project" value="TreeGrafter"/>
</dbReference>
<dbReference type="AlphaFoldDB" id="C8X6K6"/>
<gene>
    <name evidence="7" type="ordered locus">Namu_2494</name>
</gene>
<feature type="DNA-binding region" description="H-T-H motif" evidence="4">
    <location>
        <begin position="42"/>
        <end position="61"/>
    </location>
</feature>
<dbReference type="InterPro" id="IPR050109">
    <property type="entry name" value="HTH-type_TetR-like_transc_reg"/>
</dbReference>
<sequence>MIQDPQLRSPTRPARRRASHSMEAVLTEAILLLDEAGEPALTFRALAARLGGGVGSIYWYVQSKDELLDRAADYALESVVADTEHFVHEDDPIDGLRGIAIALFTAAAARPWLSSYFLRNTGFQPNSLLLFERVGGQVLRLQLTARQSFDAASAVIGFVIGLAADMSQEPPAEVAAGAMTREQYMDDVVNQWRHLDQAQFPFLHSILDVFRVHDDVEQFRAGLDLLLDGLRRQAERARDERAHPGARPDGRVSTAGG</sequence>
<dbReference type="InParanoid" id="C8X6K6"/>
<dbReference type="InterPro" id="IPR001647">
    <property type="entry name" value="HTH_TetR"/>
</dbReference>
<dbReference type="SUPFAM" id="SSF48498">
    <property type="entry name" value="Tetracyclin repressor-like, C-terminal domain"/>
    <property type="match status" value="1"/>
</dbReference>
<dbReference type="Pfam" id="PF00440">
    <property type="entry name" value="TetR_N"/>
    <property type="match status" value="1"/>
</dbReference>
<dbReference type="InterPro" id="IPR036271">
    <property type="entry name" value="Tet_transcr_reg_TetR-rel_C_sf"/>
</dbReference>
<reference evidence="8" key="1">
    <citation type="submission" date="2009-09" db="EMBL/GenBank/DDBJ databases">
        <title>The complete genome of Nakamurella multipartita DSM 44233.</title>
        <authorList>
            <consortium name="US DOE Joint Genome Institute (JGI-PGF)"/>
            <person name="Lucas S."/>
            <person name="Copeland A."/>
            <person name="Lapidus A."/>
            <person name="Glavina del Rio T."/>
            <person name="Dalin E."/>
            <person name="Tice H."/>
            <person name="Bruce D."/>
            <person name="Goodwin L."/>
            <person name="Pitluck S."/>
            <person name="Kyrpides N."/>
            <person name="Mavromatis K."/>
            <person name="Ivanova N."/>
            <person name="Ovchinnikova G."/>
            <person name="Sims D."/>
            <person name="Meincke L."/>
            <person name="Brettin T."/>
            <person name="Detter J.C."/>
            <person name="Han C."/>
            <person name="Larimer F."/>
            <person name="Land M."/>
            <person name="Hauser L."/>
            <person name="Markowitz V."/>
            <person name="Cheng J.-F."/>
            <person name="Hugenholtz P."/>
            <person name="Woyke T."/>
            <person name="Wu D."/>
            <person name="Klenk H.-P."/>
            <person name="Eisen J.A."/>
        </authorList>
    </citation>
    <scope>NUCLEOTIDE SEQUENCE [LARGE SCALE GENOMIC DNA]</scope>
    <source>
        <strain evidence="8">ATCC 700099 / DSM 44233 / CIP 104796 / JCM 9543 / NBRC 105858 / Y-104</strain>
    </source>
</reference>
<evidence type="ECO:0000256" key="3">
    <source>
        <dbReference type="ARBA" id="ARBA00023163"/>
    </source>
</evidence>
<dbReference type="InterPro" id="IPR004111">
    <property type="entry name" value="Repressor_TetR_C"/>
</dbReference>
<dbReference type="InterPro" id="IPR009057">
    <property type="entry name" value="Homeodomain-like_sf"/>
</dbReference>
<evidence type="ECO:0000256" key="1">
    <source>
        <dbReference type="ARBA" id="ARBA00023015"/>
    </source>
</evidence>
<dbReference type="PROSITE" id="PS50977">
    <property type="entry name" value="HTH_TETR_2"/>
    <property type="match status" value="1"/>
</dbReference>
<dbReference type="Gene3D" id="1.10.10.60">
    <property type="entry name" value="Homeodomain-like"/>
    <property type="match status" value="1"/>
</dbReference>
<dbReference type="eggNOG" id="COG1309">
    <property type="taxonomic scope" value="Bacteria"/>
</dbReference>
<dbReference type="PANTHER" id="PTHR30055:SF151">
    <property type="entry name" value="TRANSCRIPTIONAL REGULATORY PROTEIN"/>
    <property type="match status" value="1"/>
</dbReference>
<evidence type="ECO:0000256" key="4">
    <source>
        <dbReference type="PROSITE-ProRule" id="PRU00335"/>
    </source>
</evidence>
<dbReference type="Gene3D" id="1.10.357.10">
    <property type="entry name" value="Tetracycline Repressor, domain 2"/>
    <property type="match status" value="1"/>
</dbReference>
<proteinExistence type="predicted"/>
<dbReference type="Proteomes" id="UP000002218">
    <property type="component" value="Chromosome"/>
</dbReference>
<dbReference type="EMBL" id="CP001737">
    <property type="protein sequence ID" value="ACV78861.1"/>
    <property type="molecule type" value="Genomic_DNA"/>
</dbReference>
<evidence type="ECO:0000256" key="2">
    <source>
        <dbReference type="ARBA" id="ARBA00023125"/>
    </source>
</evidence>
<dbReference type="GO" id="GO:0045892">
    <property type="term" value="P:negative regulation of DNA-templated transcription"/>
    <property type="evidence" value="ECO:0007669"/>
    <property type="project" value="InterPro"/>
</dbReference>
<dbReference type="Pfam" id="PF02909">
    <property type="entry name" value="TetR_C_1"/>
    <property type="match status" value="1"/>
</dbReference>
<dbReference type="STRING" id="479431.Namu_2494"/>
<organism evidence="7 8">
    <name type="scientific">Nakamurella multipartita (strain ATCC 700099 / DSM 44233 / CIP 104796 / JCM 9543 / NBRC 105858 / Y-104)</name>
    <name type="common">Microsphaera multipartita</name>
    <dbReference type="NCBI Taxonomy" id="479431"/>
    <lineage>
        <taxon>Bacteria</taxon>
        <taxon>Bacillati</taxon>
        <taxon>Actinomycetota</taxon>
        <taxon>Actinomycetes</taxon>
        <taxon>Nakamurellales</taxon>
        <taxon>Nakamurellaceae</taxon>
        <taxon>Nakamurella</taxon>
    </lineage>
</organism>
<feature type="region of interest" description="Disordered" evidence="5">
    <location>
        <begin position="236"/>
        <end position="257"/>
    </location>
</feature>
<dbReference type="GO" id="GO:0000976">
    <property type="term" value="F:transcription cis-regulatory region binding"/>
    <property type="evidence" value="ECO:0007669"/>
    <property type="project" value="TreeGrafter"/>
</dbReference>
<keyword evidence="8" id="KW-1185">Reference proteome</keyword>
<evidence type="ECO:0000313" key="7">
    <source>
        <dbReference type="EMBL" id="ACV78861.1"/>
    </source>
</evidence>
<keyword evidence="1" id="KW-0805">Transcription regulation</keyword>
<name>C8X6K6_NAKMY</name>
<feature type="compositionally biased region" description="Basic and acidic residues" evidence="5">
    <location>
        <begin position="236"/>
        <end position="250"/>
    </location>
</feature>
<protein>
    <submittedName>
        <fullName evidence="7">Transcriptional regulator, TetR family</fullName>
    </submittedName>
</protein>
<dbReference type="KEGG" id="nml:Namu_2494"/>
<evidence type="ECO:0000313" key="8">
    <source>
        <dbReference type="Proteomes" id="UP000002218"/>
    </source>
</evidence>